<dbReference type="GO" id="GO:0009450">
    <property type="term" value="P:gamma-aminobutyric acid catabolic process"/>
    <property type="evidence" value="ECO:0007669"/>
    <property type="project" value="TreeGrafter"/>
</dbReference>
<evidence type="ECO:0000313" key="6">
    <source>
        <dbReference type="Proteomes" id="UP000015001"/>
    </source>
</evidence>
<sequence length="115" mass="11727">MAAFSPLSPVSRGTSSAPSCPGHAADLAPEPQELPEGPGCFYPPTVLTGITPDAAINDTEVFGPVAPFGGVKQSGLGREGGRVGINEFLEYKYIAVPVADGNRPVGDVRPGGPRP</sequence>
<dbReference type="SUPFAM" id="SSF53720">
    <property type="entry name" value="ALDH-like"/>
    <property type="match status" value="1"/>
</dbReference>
<comment type="similarity">
    <text evidence="1">Belongs to the aldehyde dehydrogenase family.</text>
</comment>
<feature type="region of interest" description="Disordered" evidence="3">
    <location>
        <begin position="1"/>
        <end position="40"/>
    </location>
</feature>
<dbReference type="InterPro" id="IPR016163">
    <property type="entry name" value="Ald_DH_C"/>
</dbReference>
<dbReference type="PANTHER" id="PTHR43353">
    <property type="entry name" value="SUCCINATE-SEMIALDEHYDE DEHYDROGENASE, MITOCHONDRIAL"/>
    <property type="match status" value="1"/>
</dbReference>
<dbReference type="Proteomes" id="UP000015001">
    <property type="component" value="Unassembled WGS sequence"/>
</dbReference>
<name>S4MYP2_9ACTN</name>
<dbReference type="EMBL" id="AOPY01001433">
    <property type="protein sequence ID" value="EPJ39102.1"/>
    <property type="molecule type" value="Genomic_DNA"/>
</dbReference>
<dbReference type="GO" id="GO:0004777">
    <property type="term" value="F:succinate-semialdehyde dehydrogenase (NAD+) activity"/>
    <property type="evidence" value="ECO:0007669"/>
    <property type="project" value="TreeGrafter"/>
</dbReference>
<dbReference type="HOGENOM" id="CLU_2107543_0_0_11"/>
<accession>S4MYP2</accession>
<dbReference type="InterPro" id="IPR016161">
    <property type="entry name" value="Ald_DH/histidinol_DH"/>
</dbReference>
<dbReference type="Pfam" id="PF00171">
    <property type="entry name" value="Aldedh"/>
    <property type="match status" value="1"/>
</dbReference>
<reference evidence="5 6" key="1">
    <citation type="submission" date="2013-02" db="EMBL/GenBank/DDBJ databases">
        <title>Draft Genome Sequence of Streptomyces afghaniensis, Which Produces Compounds of the Julimycin B-Complex.</title>
        <authorList>
            <person name="Gruening B.A."/>
            <person name="Praeg A."/>
            <person name="Erxleben A."/>
            <person name="Guenther S."/>
            <person name="Fiedler H.-P."/>
            <person name="Goodfellow M."/>
            <person name="Mueller M."/>
        </authorList>
    </citation>
    <scope>NUCLEOTIDE SEQUENCE [LARGE SCALE GENOMIC DNA]</scope>
    <source>
        <strain evidence="5 6">772</strain>
    </source>
</reference>
<dbReference type="Gene3D" id="3.40.309.10">
    <property type="entry name" value="Aldehyde Dehydrogenase, Chain A, domain 2"/>
    <property type="match status" value="2"/>
</dbReference>
<evidence type="ECO:0000256" key="3">
    <source>
        <dbReference type="SAM" id="MobiDB-lite"/>
    </source>
</evidence>
<comment type="caution">
    <text evidence="5">The sequence shown here is derived from an EMBL/GenBank/DDBJ whole genome shotgun (WGS) entry which is preliminary data.</text>
</comment>
<dbReference type="AlphaFoldDB" id="S4MYP2"/>
<protein>
    <submittedName>
        <fullName evidence="5">Putative Succinate-semialdehyde dehydrogenase</fullName>
    </submittedName>
</protein>
<evidence type="ECO:0000259" key="4">
    <source>
        <dbReference type="Pfam" id="PF00171"/>
    </source>
</evidence>
<dbReference type="InterPro" id="IPR015590">
    <property type="entry name" value="Aldehyde_DH_dom"/>
</dbReference>
<evidence type="ECO:0000313" key="5">
    <source>
        <dbReference type="EMBL" id="EPJ39102.1"/>
    </source>
</evidence>
<proteinExistence type="inferred from homology"/>
<dbReference type="FunFam" id="3.40.605.10:FF:000026">
    <property type="entry name" value="Aldehyde dehydrogenase, putative"/>
    <property type="match status" value="1"/>
</dbReference>
<gene>
    <name evidence="5" type="ORF">STAFG_3834</name>
</gene>
<evidence type="ECO:0000256" key="1">
    <source>
        <dbReference type="ARBA" id="ARBA00009986"/>
    </source>
</evidence>
<dbReference type="PANTHER" id="PTHR43353:SF5">
    <property type="entry name" value="SUCCINATE-SEMIALDEHYDE DEHYDROGENASE, MITOCHONDRIAL"/>
    <property type="match status" value="1"/>
</dbReference>
<keyword evidence="6" id="KW-1185">Reference proteome</keyword>
<evidence type="ECO:0000256" key="2">
    <source>
        <dbReference type="ARBA" id="ARBA00023002"/>
    </source>
</evidence>
<dbReference type="InterPro" id="IPR050740">
    <property type="entry name" value="Aldehyde_DH_Superfamily"/>
</dbReference>
<feature type="domain" description="Aldehyde dehydrogenase" evidence="4">
    <location>
        <begin position="36"/>
        <end position="66"/>
    </location>
</feature>
<organism evidence="5 6">
    <name type="scientific">Streptomyces afghaniensis 772</name>
    <dbReference type="NCBI Taxonomy" id="1283301"/>
    <lineage>
        <taxon>Bacteria</taxon>
        <taxon>Bacillati</taxon>
        <taxon>Actinomycetota</taxon>
        <taxon>Actinomycetes</taxon>
        <taxon>Kitasatosporales</taxon>
        <taxon>Streptomycetaceae</taxon>
        <taxon>Streptomyces</taxon>
    </lineage>
</organism>
<dbReference type="PATRIC" id="fig|1283301.3.peg.3803"/>
<keyword evidence="2" id="KW-0560">Oxidoreductase</keyword>